<evidence type="ECO:0000256" key="6">
    <source>
        <dbReference type="ARBA" id="ARBA00023306"/>
    </source>
</evidence>
<dbReference type="PROSITE" id="PS50088">
    <property type="entry name" value="ANK_REPEAT"/>
    <property type="match status" value="1"/>
</dbReference>
<comment type="subcellular location">
    <subcellularLocation>
        <location evidence="1">Endoplasmic reticulum</location>
    </subcellularLocation>
</comment>
<evidence type="ECO:0000259" key="8">
    <source>
        <dbReference type="Pfam" id="PF24567"/>
    </source>
</evidence>
<dbReference type="PANTHER" id="PTHR12349">
    <property type="entry name" value="ANKYRIN REPEAT AND LEM DOMAIN-CONTAINING PROTEIN 2"/>
    <property type="match status" value="1"/>
</dbReference>
<dbReference type="InterPro" id="IPR036770">
    <property type="entry name" value="Ankyrin_rpt-contain_sf"/>
</dbReference>
<dbReference type="SMART" id="SM00248">
    <property type="entry name" value="ANK"/>
    <property type="match status" value="2"/>
</dbReference>
<accession>A0A9P0KYS3</accession>
<dbReference type="PROSITE" id="PS50297">
    <property type="entry name" value="ANK_REP_REGION"/>
    <property type="match status" value="1"/>
</dbReference>
<keyword evidence="3" id="KW-0132">Cell division</keyword>
<evidence type="ECO:0000313" key="10">
    <source>
        <dbReference type="Proteomes" id="UP001152888"/>
    </source>
</evidence>
<evidence type="ECO:0000256" key="3">
    <source>
        <dbReference type="ARBA" id="ARBA00022618"/>
    </source>
</evidence>
<feature type="domain" description="ANKLE2 third alpha/beta" evidence="8">
    <location>
        <begin position="281"/>
        <end position="391"/>
    </location>
</feature>
<evidence type="ECO:0000256" key="1">
    <source>
        <dbReference type="ARBA" id="ARBA00004240"/>
    </source>
</evidence>
<sequence>MHSPTNNSVISNGINCSNTIYYGVYVPIDAKDYSEGPYVFQDKVEALKLAKRNKKARFKAFQFYHEAAEFAMNGSECPNNNHTITGLFTSKLSETTQTIGEKSSPFKGPKPQELVELRKAIESGNYKFVKETIWQNPRYLVSNGDTPSILQEGPRYNALHVAAKSKNAEIAELILSTISNTEFIKLLYGDDNQQNAEDRTAVLLDLYLNTPNKGLNETPLHFAAKHGAAEVVELLVSYPQCDKSTRNKFHKSAAEIICERADGNNIQAVKNKIQLLLQDSYYVPVLRAEDNSLPPTVGEPFSPTTPPVLNKDPLSPRLEIHAYAGPMDKKEAQEFRRVWKTPPRTLNFNSPSRKPNENVSVTSLRYKDPDKGLERIGKRLAKDYDVSWKEYWSFLGSFVDITSDEGLHLLENYFSKRFSALNLSCNSESSNVDLNLSKAGCIESYIQFVFGVYGGL</sequence>
<dbReference type="Proteomes" id="UP001152888">
    <property type="component" value="Unassembled WGS sequence"/>
</dbReference>
<dbReference type="GO" id="GO:0051301">
    <property type="term" value="P:cell division"/>
    <property type="evidence" value="ECO:0007669"/>
    <property type="project" value="UniProtKB-KW"/>
</dbReference>
<dbReference type="GO" id="GO:0051721">
    <property type="term" value="F:protein phosphatase 2A binding"/>
    <property type="evidence" value="ECO:0007669"/>
    <property type="project" value="TreeGrafter"/>
</dbReference>
<reference evidence="9" key="1">
    <citation type="submission" date="2022-03" db="EMBL/GenBank/DDBJ databases">
        <authorList>
            <person name="Sayadi A."/>
        </authorList>
    </citation>
    <scope>NUCLEOTIDE SEQUENCE</scope>
</reference>
<organism evidence="9 10">
    <name type="scientific">Acanthoscelides obtectus</name>
    <name type="common">Bean weevil</name>
    <name type="synonym">Bruchus obtectus</name>
    <dbReference type="NCBI Taxonomy" id="200917"/>
    <lineage>
        <taxon>Eukaryota</taxon>
        <taxon>Metazoa</taxon>
        <taxon>Ecdysozoa</taxon>
        <taxon>Arthropoda</taxon>
        <taxon>Hexapoda</taxon>
        <taxon>Insecta</taxon>
        <taxon>Pterygota</taxon>
        <taxon>Neoptera</taxon>
        <taxon>Endopterygota</taxon>
        <taxon>Coleoptera</taxon>
        <taxon>Polyphaga</taxon>
        <taxon>Cucujiformia</taxon>
        <taxon>Chrysomeloidea</taxon>
        <taxon>Chrysomelidae</taxon>
        <taxon>Bruchinae</taxon>
        <taxon>Bruchini</taxon>
        <taxon>Acanthoscelides</taxon>
    </lineage>
</organism>
<protein>
    <recommendedName>
        <fullName evidence="8">ANKLE2 third alpha/beta domain-containing protein</fullName>
    </recommendedName>
</protein>
<dbReference type="InterPro" id="IPR002110">
    <property type="entry name" value="Ankyrin_rpt"/>
</dbReference>
<feature type="repeat" description="ANK" evidence="7">
    <location>
        <begin position="215"/>
        <end position="237"/>
    </location>
</feature>
<keyword evidence="4" id="KW-0256">Endoplasmic reticulum</keyword>
<dbReference type="Gene3D" id="1.25.40.20">
    <property type="entry name" value="Ankyrin repeat-containing domain"/>
    <property type="match status" value="1"/>
</dbReference>
<dbReference type="OrthoDB" id="6759819at2759"/>
<evidence type="ECO:0000256" key="5">
    <source>
        <dbReference type="ARBA" id="ARBA00023043"/>
    </source>
</evidence>
<gene>
    <name evidence="9" type="ORF">ACAOBT_LOCUS16533</name>
</gene>
<comment type="similarity">
    <text evidence="2">Belongs to the ANKLE2 family.</text>
</comment>
<dbReference type="GO" id="GO:0031468">
    <property type="term" value="P:nuclear membrane reassembly"/>
    <property type="evidence" value="ECO:0007669"/>
    <property type="project" value="UniProtKB-ARBA"/>
</dbReference>
<keyword evidence="6" id="KW-0131">Cell cycle</keyword>
<evidence type="ECO:0000256" key="2">
    <source>
        <dbReference type="ARBA" id="ARBA00007597"/>
    </source>
</evidence>
<dbReference type="InterPro" id="IPR056237">
    <property type="entry name" value="ANKLE2_3rd"/>
</dbReference>
<comment type="caution">
    <text evidence="9">The sequence shown here is derived from an EMBL/GenBank/DDBJ whole genome shotgun (WGS) entry which is preliminary data.</text>
</comment>
<dbReference type="FunFam" id="1.25.40.20:FF:000072">
    <property type="entry name" value="Ankyrin repeat and LEM domain containing 2"/>
    <property type="match status" value="1"/>
</dbReference>
<dbReference type="PANTHER" id="PTHR12349:SF4">
    <property type="entry name" value="ANKYRIN REPEAT AND LEM DOMAIN-CONTAINING PROTEIN 2"/>
    <property type="match status" value="1"/>
</dbReference>
<name>A0A9P0KYS3_ACAOB</name>
<evidence type="ECO:0000313" key="9">
    <source>
        <dbReference type="EMBL" id="CAH1985203.1"/>
    </source>
</evidence>
<dbReference type="AlphaFoldDB" id="A0A9P0KYS3"/>
<keyword evidence="5 7" id="KW-0040">ANK repeat</keyword>
<keyword evidence="10" id="KW-1185">Reference proteome</keyword>
<dbReference type="Pfam" id="PF24567">
    <property type="entry name" value="ANKLE2_3rd"/>
    <property type="match status" value="1"/>
</dbReference>
<evidence type="ECO:0000256" key="4">
    <source>
        <dbReference type="ARBA" id="ARBA00022824"/>
    </source>
</evidence>
<dbReference type="GO" id="GO:0005783">
    <property type="term" value="C:endoplasmic reticulum"/>
    <property type="evidence" value="ECO:0007669"/>
    <property type="project" value="UniProtKB-SubCell"/>
</dbReference>
<dbReference type="Pfam" id="PF12796">
    <property type="entry name" value="Ank_2"/>
    <property type="match status" value="1"/>
</dbReference>
<proteinExistence type="inferred from homology"/>
<dbReference type="SUPFAM" id="SSF48403">
    <property type="entry name" value="Ankyrin repeat"/>
    <property type="match status" value="1"/>
</dbReference>
<dbReference type="EMBL" id="CAKOFQ010006972">
    <property type="protein sequence ID" value="CAH1985203.1"/>
    <property type="molecule type" value="Genomic_DNA"/>
</dbReference>
<evidence type="ECO:0000256" key="7">
    <source>
        <dbReference type="PROSITE-ProRule" id="PRU00023"/>
    </source>
</evidence>
<dbReference type="GO" id="GO:0007399">
    <property type="term" value="P:nervous system development"/>
    <property type="evidence" value="ECO:0007669"/>
    <property type="project" value="UniProtKB-ARBA"/>
</dbReference>